<dbReference type="InterPro" id="IPR013783">
    <property type="entry name" value="Ig-like_fold"/>
</dbReference>
<accession>A0A8C2KJT2</accession>
<dbReference type="InterPro" id="IPR007110">
    <property type="entry name" value="Ig-like_dom"/>
</dbReference>
<keyword evidence="2" id="KW-0393">Immunoglobulin domain</keyword>
<keyword evidence="3" id="KW-0812">Transmembrane</keyword>
<dbReference type="PROSITE" id="PS50835">
    <property type="entry name" value="IG_LIKE"/>
    <property type="match status" value="1"/>
</dbReference>
<dbReference type="InterPro" id="IPR036179">
    <property type="entry name" value="Ig-like_dom_sf"/>
</dbReference>
<organism evidence="5 6">
    <name type="scientific">Cyprinus carpio</name>
    <name type="common">Common carp</name>
    <dbReference type="NCBI Taxonomy" id="7962"/>
    <lineage>
        <taxon>Eukaryota</taxon>
        <taxon>Metazoa</taxon>
        <taxon>Chordata</taxon>
        <taxon>Craniata</taxon>
        <taxon>Vertebrata</taxon>
        <taxon>Euteleostomi</taxon>
        <taxon>Actinopterygii</taxon>
        <taxon>Neopterygii</taxon>
        <taxon>Teleostei</taxon>
        <taxon>Ostariophysi</taxon>
        <taxon>Cypriniformes</taxon>
        <taxon>Cyprinidae</taxon>
        <taxon>Cyprininae</taxon>
        <taxon>Cyprinus</taxon>
    </lineage>
</organism>
<evidence type="ECO:0000313" key="5">
    <source>
        <dbReference type="Ensembl" id="ENSCCRP00020111470.1"/>
    </source>
</evidence>
<dbReference type="SUPFAM" id="SSF54452">
    <property type="entry name" value="MHC antigen-recognition domain"/>
    <property type="match status" value="1"/>
</dbReference>
<dbReference type="InterPro" id="IPR050208">
    <property type="entry name" value="MHC_class-I_related"/>
</dbReference>
<dbReference type="Proteomes" id="UP000694701">
    <property type="component" value="Unplaced"/>
</dbReference>
<dbReference type="Ensembl" id="ENSCCRT00020121706.1">
    <property type="protein sequence ID" value="ENSCCRP00020111470.1"/>
    <property type="gene ID" value="ENSCCRG00020050649.1"/>
</dbReference>
<proteinExistence type="predicted"/>
<evidence type="ECO:0000259" key="4">
    <source>
        <dbReference type="PROSITE" id="PS50835"/>
    </source>
</evidence>
<evidence type="ECO:0000256" key="1">
    <source>
        <dbReference type="ARBA" id="ARBA00023180"/>
    </source>
</evidence>
<keyword evidence="1" id="KW-0325">Glycoprotein</keyword>
<dbReference type="InterPro" id="IPR003597">
    <property type="entry name" value="Ig_C1-set"/>
</dbReference>
<evidence type="ECO:0000256" key="3">
    <source>
        <dbReference type="SAM" id="Phobius"/>
    </source>
</evidence>
<feature type="transmembrane region" description="Helical" evidence="3">
    <location>
        <begin position="52"/>
        <end position="71"/>
    </location>
</feature>
<dbReference type="GO" id="GO:0009897">
    <property type="term" value="C:external side of plasma membrane"/>
    <property type="evidence" value="ECO:0007669"/>
    <property type="project" value="TreeGrafter"/>
</dbReference>
<dbReference type="SUPFAM" id="SSF48726">
    <property type="entry name" value="Immunoglobulin"/>
    <property type="match status" value="1"/>
</dbReference>
<dbReference type="InterPro" id="IPR003006">
    <property type="entry name" value="Ig/MHC_CS"/>
</dbReference>
<dbReference type="GO" id="GO:0006955">
    <property type="term" value="P:immune response"/>
    <property type="evidence" value="ECO:0007669"/>
    <property type="project" value="TreeGrafter"/>
</dbReference>
<keyword evidence="3" id="KW-1133">Transmembrane helix</keyword>
<name>A0A8C2KJT2_CYPCA</name>
<dbReference type="Gene3D" id="2.60.40.10">
    <property type="entry name" value="Immunoglobulins"/>
    <property type="match status" value="1"/>
</dbReference>
<protein>
    <recommendedName>
        <fullName evidence="4">Ig-like domain-containing protein</fullName>
    </recommendedName>
</protein>
<keyword evidence="3" id="KW-0472">Membrane</keyword>
<evidence type="ECO:0000313" key="6">
    <source>
        <dbReference type="Proteomes" id="UP000694701"/>
    </source>
</evidence>
<dbReference type="PANTHER" id="PTHR16675:SF191">
    <property type="entry name" value="CLASS I HISTOCOMPATIBILITY ANTIGEN, F10 ALPHA CHAIN-LIKE-RELATED"/>
    <property type="match status" value="1"/>
</dbReference>
<feature type="domain" description="Ig-like" evidence="4">
    <location>
        <begin position="159"/>
        <end position="231"/>
    </location>
</feature>
<dbReference type="Gene3D" id="3.30.500.10">
    <property type="entry name" value="MHC class I-like antigen recognition-like"/>
    <property type="match status" value="1"/>
</dbReference>
<dbReference type="PANTHER" id="PTHR16675">
    <property type="entry name" value="MHC CLASS I-RELATED"/>
    <property type="match status" value="1"/>
</dbReference>
<dbReference type="SMART" id="SM00407">
    <property type="entry name" value="IGc1"/>
    <property type="match status" value="1"/>
</dbReference>
<sequence>ITVMLDDITVGYYDSETRTYVTRGNTTNEDDMYNLGDNTAIRELLYDHLWSVLTYLFSISVLTDLVVYQILGLCELLDKDKSGPFIIKNAFSGSTTDELKYFDGKFTYNGPLKYTEQESDPALQLLMWYHEVFSYPNCLNTLRSYLKKRGAQVKRKVKPRVRLIKKANSDSGGFRVSCLATGFYPRHINLTLFRDDFIQKTKMRKSLEISAADKHTYTCSVTHLSLDNKLDIDLVFSVCVCVMLCGSVNVLAFSHLLLLVLALEHNMTHSFA</sequence>
<feature type="transmembrane region" description="Helical" evidence="3">
    <location>
        <begin position="234"/>
        <end position="263"/>
    </location>
</feature>
<evidence type="ECO:0000256" key="2">
    <source>
        <dbReference type="ARBA" id="ARBA00023319"/>
    </source>
</evidence>
<reference evidence="5" key="1">
    <citation type="submission" date="2025-08" db="UniProtKB">
        <authorList>
            <consortium name="Ensembl"/>
        </authorList>
    </citation>
    <scope>IDENTIFICATION</scope>
</reference>
<dbReference type="GO" id="GO:0005615">
    <property type="term" value="C:extracellular space"/>
    <property type="evidence" value="ECO:0007669"/>
    <property type="project" value="TreeGrafter"/>
</dbReference>
<dbReference type="InterPro" id="IPR011162">
    <property type="entry name" value="MHC_I/II-like_Ag-recog"/>
</dbReference>
<dbReference type="InterPro" id="IPR037055">
    <property type="entry name" value="MHC_I-like_Ag-recog_sf"/>
</dbReference>
<dbReference type="AlphaFoldDB" id="A0A8C2KJT2"/>
<dbReference type="PROSITE" id="PS00290">
    <property type="entry name" value="IG_MHC"/>
    <property type="match status" value="1"/>
</dbReference>